<name>A0A0D1Z2W4_9PEZI</name>
<evidence type="ECO:0000313" key="2">
    <source>
        <dbReference type="EMBL" id="KIW07292.1"/>
    </source>
</evidence>
<dbReference type="VEuPathDB" id="FungiDB:PV09_02144"/>
<proteinExistence type="predicted"/>
<gene>
    <name evidence="2" type="ORF">PV09_02144</name>
</gene>
<feature type="compositionally biased region" description="Acidic residues" evidence="1">
    <location>
        <begin position="105"/>
        <end position="122"/>
    </location>
</feature>
<organism evidence="2 3">
    <name type="scientific">Verruconis gallopava</name>
    <dbReference type="NCBI Taxonomy" id="253628"/>
    <lineage>
        <taxon>Eukaryota</taxon>
        <taxon>Fungi</taxon>
        <taxon>Dikarya</taxon>
        <taxon>Ascomycota</taxon>
        <taxon>Pezizomycotina</taxon>
        <taxon>Dothideomycetes</taxon>
        <taxon>Pleosporomycetidae</taxon>
        <taxon>Venturiales</taxon>
        <taxon>Sympoventuriaceae</taxon>
        <taxon>Verruconis</taxon>
    </lineage>
</organism>
<dbReference type="InParanoid" id="A0A0D1Z2W4"/>
<evidence type="ECO:0000313" key="3">
    <source>
        <dbReference type="Proteomes" id="UP000053259"/>
    </source>
</evidence>
<dbReference type="GeneID" id="27310117"/>
<accession>A0A0D1Z2W4</accession>
<dbReference type="HOGENOM" id="CLU_089057_0_0_1"/>
<dbReference type="AlphaFoldDB" id="A0A0D1Z2W4"/>
<evidence type="ECO:0000256" key="1">
    <source>
        <dbReference type="SAM" id="MobiDB-lite"/>
    </source>
</evidence>
<sequence length="273" mass="31611">MTEMRTPPFIFQANRIRQNENLRSIRDTHGRWQPPRALHGSQIRLGQSTDRFFYFNGERTAEIGELPQNAELYRTVSMYYSLGQFYMVPYDCTLYTVGSGRANDEEGDSSEEEDAEGEDEGELEINSIDWSLLRFHWLSQGYLSEAWFNGSYPRLNTQRPDQHWVNRLLPSPYRAEFSRRTQDQLYGGLNGDLAILIALLAFSAYDGAVADVFEYSVRAVHGENGGWKIHNRHEEEGWVDKRGFVVKVWSLPPYSTEVELHGLERGIYGKIWP</sequence>
<dbReference type="STRING" id="253628.A0A0D1Z2W4"/>
<dbReference type="EMBL" id="KN847533">
    <property type="protein sequence ID" value="KIW07292.1"/>
    <property type="molecule type" value="Genomic_DNA"/>
</dbReference>
<keyword evidence="3" id="KW-1185">Reference proteome</keyword>
<dbReference type="RefSeq" id="XP_016217161.1">
    <property type="nucleotide sequence ID" value="XM_016355145.1"/>
</dbReference>
<protein>
    <submittedName>
        <fullName evidence="2">Uncharacterized protein</fullName>
    </submittedName>
</protein>
<dbReference type="OrthoDB" id="5243686at2759"/>
<dbReference type="Proteomes" id="UP000053259">
    <property type="component" value="Unassembled WGS sequence"/>
</dbReference>
<reference evidence="2 3" key="1">
    <citation type="submission" date="2015-01" db="EMBL/GenBank/DDBJ databases">
        <title>The Genome Sequence of Ochroconis gallopava CBS43764.</title>
        <authorList>
            <consortium name="The Broad Institute Genomics Platform"/>
            <person name="Cuomo C."/>
            <person name="de Hoog S."/>
            <person name="Gorbushina A."/>
            <person name="Stielow B."/>
            <person name="Teixiera M."/>
            <person name="Abouelleil A."/>
            <person name="Chapman S.B."/>
            <person name="Priest M."/>
            <person name="Young S.K."/>
            <person name="Wortman J."/>
            <person name="Nusbaum C."/>
            <person name="Birren B."/>
        </authorList>
    </citation>
    <scope>NUCLEOTIDE SEQUENCE [LARGE SCALE GENOMIC DNA]</scope>
    <source>
        <strain evidence="2 3">CBS 43764</strain>
    </source>
</reference>
<feature type="region of interest" description="Disordered" evidence="1">
    <location>
        <begin position="101"/>
        <end position="122"/>
    </location>
</feature>